<evidence type="ECO:0000256" key="2">
    <source>
        <dbReference type="ARBA" id="ARBA00023242"/>
    </source>
</evidence>
<dbReference type="PROSITE" id="PS51184">
    <property type="entry name" value="JMJC"/>
    <property type="match status" value="1"/>
</dbReference>
<evidence type="ECO:0000313" key="5">
    <source>
        <dbReference type="EMBL" id="CAI73959.1"/>
    </source>
</evidence>
<dbReference type="OrthoDB" id="9547406at2759"/>
<dbReference type="SMART" id="SM00545">
    <property type="entry name" value="JmjN"/>
    <property type="match status" value="1"/>
</dbReference>
<dbReference type="EMBL" id="CR940347">
    <property type="protein sequence ID" value="CAI73959.1"/>
    <property type="molecule type" value="Genomic_DNA"/>
</dbReference>
<sequence>MALTQKPKSPLLRSSLDNISISQGSLLSFPPETNKTLDSNLIYTTSGSRRSLRKIKKPNFFKITHDHRPDPELQAALKRSKIDTSNQDIDYSSITPVPVVYATKEEFSNPIKLWNKYTSLGEEFGAIKVIPPEDYTTRMPIDLDNFRFKVRQQRIQLLSNGTGFSHPSELWNCEKMVKYDNFLKNQIMGSDDPSLESVEKEYWTMVRNADPRVTSFYGADLNVFSPNSNVKDNLLMKCETKDPWNLCNLPKCDGSLLKYINNVVPGVNSPWLYIGMIFTSFCWHTEDNYFGSVNFHHSGAPKVWYLVPPKKAPKMESILKNYSSLEGEEFALYGLRVQIPPDVLISNGVTLYRLVQKVNEFVMVWPRTFHCGFNAGFNCNEACNIAPGNWIKMGYKSLVNYKYARKTCIPFFRIILSSIPNVMELDATHIKSIVECLSLLISEEFQLRSRISYPKYQMFFDPEVVRNLKDLNNYLSYIDRTDFDLEMFIESMYKSYTNNNYKFLLSCKEMASFCIKDCDLCDTPTFGSAVLCNHINTIVCISCLNYHECDCKTRVVLYRYPLYTLYNIILILKRVYFSMTGLNLKLDPEYNTPKEELLIKLDSSSSFSFNNFQESNHSDVPADENLKYKCNKIGLIRQNFEDITQVCRKLTNARMKGRKKKLDKIVIINGDSFEDSQAPVPPDPLEYVTKLSLKYTILALEEDTSESQV</sequence>
<dbReference type="PANTHER" id="PTHR10694:SF113">
    <property type="entry name" value="PROTEIN JUMONJI"/>
    <property type="match status" value="1"/>
</dbReference>
<dbReference type="InterPro" id="IPR003347">
    <property type="entry name" value="JmjC_dom"/>
</dbReference>
<evidence type="ECO:0000313" key="6">
    <source>
        <dbReference type="Proteomes" id="UP000001950"/>
    </source>
</evidence>
<evidence type="ECO:0000256" key="1">
    <source>
        <dbReference type="ARBA" id="ARBA00004123"/>
    </source>
</evidence>
<evidence type="ECO:0000259" key="3">
    <source>
        <dbReference type="PROSITE" id="PS51183"/>
    </source>
</evidence>
<dbReference type="GO" id="GO:0010468">
    <property type="term" value="P:regulation of gene expression"/>
    <property type="evidence" value="ECO:0007669"/>
    <property type="project" value="TreeGrafter"/>
</dbReference>
<feature type="domain" description="JmjN" evidence="3">
    <location>
        <begin position="97"/>
        <end position="138"/>
    </location>
</feature>
<dbReference type="OMA" id="FGAVNYH"/>
<gene>
    <name evidence="5" type="ORF">TA19925</name>
</gene>
<dbReference type="VEuPathDB" id="PiroplasmaDB:TA19925"/>
<keyword evidence="2" id="KW-0539">Nucleus</keyword>
<dbReference type="SMART" id="SM00558">
    <property type="entry name" value="JmjC"/>
    <property type="match status" value="1"/>
</dbReference>
<dbReference type="Pfam" id="PF02375">
    <property type="entry name" value="JmjN"/>
    <property type="match status" value="1"/>
</dbReference>
<protein>
    <submittedName>
        <fullName evidence="5">Jumonji family zinc finger protein, putative</fullName>
    </submittedName>
</protein>
<dbReference type="SUPFAM" id="SSF51197">
    <property type="entry name" value="Clavaminate synthase-like"/>
    <property type="match status" value="1"/>
</dbReference>
<dbReference type="GO" id="GO:0005634">
    <property type="term" value="C:nucleus"/>
    <property type="evidence" value="ECO:0007669"/>
    <property type="project" value="UniProtKB-SubCell"/>
</dbReference>
<dbReference type="InParanoid" id="Q4UG30"/>
<keyword evidence="6" id="KW-1185">Reference proteome</keyword>
<organism evidence="5 6">
    <name type="scientific">Theileria annulata</name>
    <dbReference type="NCBI Taxonomy" id="5874"/>
    <lineage>
        <taxon>Eukaryota</taxon>
        <taxon>Sar</taxon>
        <taxon>Alveolata</taxon>
        <taxon>Apicomplexa</taxon>
        <taxon>Aconoidasida</taxon>
        <taxon>Piroplasmida</taxon>
        <taxon>Theileriidae</taxon>
        <taxon>Theileria</taxon>
    </lineage>
</organism>
<comment type="subcellular location">
    <subcellularLocation>
        <location evidence="1">Nucleus</location>
    </subcellularLocation>
</comment>
<evidence type="ECO:0000259" key="4">
    <source>
        <dbReference type="PROSITE" id="PS51184"/>
    </source>
</evidence>
<dbReference type="AlphaFoldDB" id="Q4UG30"/>
<dbReference type="Pfam" id="PF02373">
    <property type="entry name" value="JmjC"/>
    <property type="match status" value="1"/>
</dbReference>
<dbReference type="Proteomes" id="UP000001950">
    <property type="component" value="Chromosome 1"/>
</dbReference>
<dbReference type="KEGG" id="tan:TA19925"/>
<dbReference type="InterPro" id="IPR003349">
    <property type="entry name" value="JmjN"/>
</dbReference>
<accession>Q4UG30</accession>
<dbReference type="GeneID" id="3864155"/>
<dbReference type="STRING" id="5874.Q4UG30"/>
<dbReference type="PANTHER" id="PTHR10694">
    <property type="entry name" value="LYSINE-SPECIFIC DEMETHYLASE"/>
    <property type="match status" value="1"/>
</dbReference>
<reference evidence="5 6" key="1">
    <citation type="journal article" date="2005" name="Science">
        <title>Genome of the host-cell transforming parasite Theileria annulata compared with T. parva.</title>
        <authorList>
            <person name="Pain A."/>
            <person name="Renauld H."/>
            <person name="Berriman M."/>
            <person name="Murphy L."/>
            <person name="Yeats C.A."/>
            <person name="Weir W."/>
            <person name="Kerhornou A."/>
            <person name="Aslett M."/>
            <person name="Bishop R."/>
            <person name="Bouchier C."/>
            <person name="Cochet M."/>
            <person name="Coulson R.M.R."/>
            <person name="Cronin A."/>
            <person name="de Villiers E.P."/>
            <person name="Fraser A."/>
            <person name="Fosker N."/>
            <person name="Gardner M."/>
            <person name="Goble A."/>
            <person name="Griffiths-Jones S."/>
            <person name="Harris D.E."/>
            <person name="Katzer F."/>
            <person name="Larke N."/>
            <person name="Lord A."/>
            <person name="Maser P."/>
            <person name="McKellar S."/>
            <person name="Mooney P."/>
            <person name="Morton F."/>
            <person name="Nene V."/>
            <person name="O'Neil S."/>
            <person name="Price C."/>
            <person name="Quail M.A."/>
            <person name="Rabbinowitsch E."/>
            <person name="Rawlings N.D."/>
            <person name="Rutter S."/>
            <person name="Saunders D."/>
            <person name="Seeger K."/>
            <person name="Shah T."/>
            <person name="Squares R."/>
            <person name="Squares S."/>
            <person name="Tivey A."/>
            <person name="Walker A.R."/>
            <person name="Woodward J."/>
            <person name="Dobbelaere D.A.E."/>
            <person name="Langsley G."/>
            <person name="Rajandream M.A."/>
            <person name="McKeever D."/>
            <person name="Shiels B."/>
            <person name="Tait A."/>
            <person name="Barrell B.G."/>
            <person name="Hall N."/>
        </authorList>
    </citation>
    <scope>NUCLEOTIDE SEQUENCE [LARGE SCALE GENOMIC DNA]</scope>
    <source>
        <strain evidence="6">Ankara</strain>
    </source>
</reference>
<dbReference type="GO" id="GO:0000785">
    <property type="term" value="C:chromatin"/>
    <property type="evidence" value="ECO:0007669"/>
    <property type="project" value="TreeGrafter"/>
</dbReference>
<dbReference type="GO" id="GO:0034647">
    <property type="term" value="F:histone H3K4me/H3K4me2/H3K4me3 demethylase activity"/>
    <property type="evidence" value="ECO:0007669"/>
    <property type="project" value="TreeGrafter"/>
</dbReference>
<dbReference type="Gene3D" id="2.60.120.650">
    <property type="entry name" value="Cupin"/>
    <property type="match status" value="1"/>
</dbReference>
<feature type="domain" description="JmjC" evidence="4">
    <location>
        <begin position="238"/>
        <end position="402"/>
    </location>
</feature>
<dbReference type="eggNOG" id="KOG1246">
    <property type="taxonomic scope" value="Eukaryota"/>
</dbReference>
<proteinExistence type="predicted"/>
<dbReference type="PROSITE" id="PS51183">
    <property type="entry name" value="JMJN"/>
    <property type="match status" value="1"/>
</dbReference>
<name>Q4UG30_THEAN</name>
<dbReference type="RefSeq" id="XP_954636.1">
    <property type="nucleotide sequence ID" value="XM_949543.1"/>
</dbReference>